<dbReference type="CDD" id="cd05356">
    <property type="entry name" value="17beta-HSD1_like_SDR_c"/>
    <property type="match status" value="1"/>
</dbReference>
<dbReference type="Pfam" id="PF00106">
    <property type="entry name" value="adh_short"/>
    <property type="match status" value="1"/>
</dbReference>
<keyword evidence="2" id="KW-0106">Calcium</keyword>
<dbReference type="GO" id="GO:0016491">
    <property type="term" value="F:oxidoreductase activity"/>
    <property type="evidence" value="ECO:0007669"/>
    <property type="project" value="UniProtKB-KW"/>
</dbReference>
<feature type="transmembrane region" description="Helical" evidence="6">
    <location>
        <begin position="280"/>
        <end position="296"/>
    </location>
</feature>
<dbReference type="AlphaFoldDB" id="A0A1S8X096"/>
<dbReference type="Proteomes" id="UP000243686">
    <property type="component" value="Unassembled WGS sequence"/>
</dbReference>
<protein>
    <submittedName>
        <fullName evidence="8">EF hand</fullName>
    </submittedName>
</protein>
<dbReference type="EMBL" id="KV892835">
    <property type="protein sequence ID" value="OON20125.1"/>
    <property type="molecule type" value="Genomic_DNA"/>
</dbReference>
<dbReference type="InterPro" id="IPR018247">
    <property type="entry name" value="EF_Hand_1_Ca_BS"/>
</dbReference>
<dbReference type="PANTHER" id="PTHR43899">
    <property type="entry name" value="RH59310P"/>
    <property type="match status" value="1"/>
</dbReference>
<evidence type="ECO:0000313" key="9">
    <source>
        <dbReference type="Proteomes" id="UP000243686"/>
    </source>
</evidence>
<dbReference type="GO" id="GO:0005509">
    <property type="term" value="F:calcium ion binding"/>
    <property type="evidence" value="ECO:0007669"/>
    <property type="project" value="InterPro"/>
</dbReference>
<feature type="non-terminal residue" evidence="8">
    <location>
        <position position="402"/>
    </location>
</feature>
<keyword evidence="3" id="KW-0521">NADP</keyword>
<dbReference type="SUPFAM" id="SSF51735">
    <property type="entry name" value="NAD(P)-binding Rossmann-fold domains"/>
    <property type="match status" value="1"/>
</dbReference>
<dbReference type="FunFam" id="3.40.50.720:FF:000137">
    <property type="entry name" value="Hydroxysteroid (17-beta) dehydrogenase 3"/>
    <property type="match status" value="1"/>
</dbReference>
<keyword evidence="6" id="KW-0472">Membrane</keyword>
<keyword evidence="6" id="KW-1133">Transmembrane helix</keyword>
<organism evidence="8 9">
    <name type="scientific">Opisthorchis viverrini</name>
    <name type="common">Southeast Asian liver fluke</name>
    <dbReference type="NCBI Taxonomy" id="6198"/>
    <lineage>
        <taxon>Eukaryota</taxon>
        <taxon>Metazoa</taxon>
        <taxon>Spiralia</taxon>
        <taxon>Lophotrochozoa</taxon>
        <taxon>Platyhelminthes</taxon>
        <taxon>Trematoda</taxon>
        <taxon>Digenea</taxon>
        <taxon>Opisthorchiida</taxon>
        <taxon>Opisthorchiata</taxon>
        <taxon>Opisthorchiidae</taxon>
        <taxon>Opisthorchis</taxon>
    </lineage>
</organism>
<evidence type="ECO:0000256" key="2">
    <source>
        <dbReference type="ARBA" id="ARBA00022837"/>
    </source>
</evidence>
<dbReference type="PROSITE" id="PS00018">
    <property type="entry name" value="EF_HAND_1"/>
    <property type="match status" value="1"/>
</dbReference>
<evidence type="ECO:0000256" key="1">
    <source>
        <dbReference type="ARBA" id="ARBA00006484"/>
    </source>
</evidence>
<reference evidence="8 9" key="1">
    <citation type="submission" date="2015-03" db="EMBL/GenBank/DDBJ databases">
        <title>Draft genome of the nematode, Opisthorchis viverrini.</title>
        <authorList>
            <person name="Mitreva M."/>
        </authorList>
    </citation>
    <scope>NUCLEOTIDE SEQUENCE [LARGE SCALE GENOMIC DNA]</scope>
    <source>
        <strain evidence="8">Khon Kaen</strain>
    </source>
</reference>
<dbReference type="InterPro" id="IPR051019">
    <property type="entry name" value="VLCFA-Steroid_DH"/>
</dbReference>
<dbReference type="InterPro" id="IPR011992">
    <property type="entry name" value="EF-hand-dom_pair"/>
</dbReference>
<feature type="domain" description="EF-hand" evidence="7">
    <location>
        <begin position="23"/>
        <end position="58"/>
    </location>
</feature>
<dbReference type="GO" id="GO:0005783">
    <property type="term" value="C:endoplasmic reticulum"/>
    <property type="evidence" value="ECO:0007669"/>
    <property type="project" value="TreeGrafter"/>
</dbReference>
<keyword evidence="6" id="KW-0812">Transmembrane</keyword>
<dbReference type="Pfam" id="PF13499">
    <property type="entry name" value="EF-hand_7"/>
    <property type="match status" value="1"/>
</dbReference>
<dbReference type="InterPro" id="IPR002048">
    <property type="entry name" value="EF_hand_dom"/>
</dbReference>
<keyword evidence="4" id="KW-0560">Oxidoreductase</keyword>
<dbReference type="Gene3D" id="3.40.50.720">
    <property type="entry name" value="NAD(P)-binding Rossmann-like Domain"/>
    <property type="match status" value="1"/>
</dbReference>
<comment type="similarity">
    <text evidence="1 5">Belongs to the short-chain dehydrogenases/reductases (SDR) family.</text>
</comment>
<feature type="transmembrane region" description="Helical" evidence="6">
    <location>
        <begin position="369"/>
        <end position="387"/>
    </location>
</feature>
<keyword evidence="9" id="KW-1185">Reference proteome</keyword>
<feature type="non-terminal residue" evidence="8">
    <location>
        <position position="1"/>
    </location>
</feature>
<evidence type="ECO:0000256" key="3">
    <source>
        <dbReference type="ARBA" id="ARBA00022857"/>
    </source>
</evidence>
<accession>A0A1S8X096</accession>
<evidence type="ECO:0000313" key="8">
    <source>
        <dbReference type="EMBL" id="OON20125.1"/>
    </source>
</evidence>
<evidence type="ECO:0000256" key="5">
    <source>
        <dbReference type="RuleBase" id="RU000363"/>
    </source>
</evidence>
<dbReference type="CDD" id="cd00051">
    <property type="entry name" value="EFh"/>
    <property type="match status" value="1"/>
</dbReference>
<proteinExistence type="inferred from homology"/>
<dbReference type="InterPro" id="IPR002347">
    <property type="entry name" value="SDR_fam"/>
</dbReference>
<evidence type="ECO:0000256" key="4">
    <source>
        <dbReference type="ARBA" id="ARBA00023002"/>
    </source>
</evidence>
<dbReference type="SUPFAM" id="SSF47473">
    <property type="entry name" value="EF-hand"/>
    <property type="match status" value="1"/>
</dbReference>
<gene>
    <name evidence="8" type="ORF">X801_03996</name>
</gene>
<sequence length="402" mass="45075">GLALDDPADSALPKCDAQADLCRKTDAVQKLMNEIDTNHDGFVDAHELREYLHKSNYKLSEEKIAELIVRLDKNGDESGTATEVQHQDILTNYLVRMSPSKILFWSAATIVSWKVVYPFMRMLFMFTIAKKFYSKRKQLKNAGEWAIVTGAAAGIGQAYARELAKDGLNIMLIDIDEAGLSSMATELAGNFSVKTITFICDFTRDDIYGILEKEIDKLPSIACLVNNVGICYPRLARFDNADFIDFEFIRNLINCNMHSMTSLTRIVLPRLLKQNKHGSAIINLSSFTGLMPYPYLSLYSASKAFIQHFVKSLIPEVKDSNIMIQAVCPLFVTTKLSRKSTPSLFVPTPDTYVRSALDMLGVEEVTNGYLPHALAGFILLLFPTLAVRRSEGVYKEMNHIKD</sequence>
<dbReference type="PRINTS" id="PR00081">
    <property type="entry name" value="GDHRDH"/>
</dbReference>
<dbReference type="PANTHER" id="PTHR43899:SF13">
    <property type="entry name" value="RH59310P"/>
    <property type="match status" value="1"/>
</dbReference>
<dbReference type="InterPro" id="IPR036291">
    <property type="entry name" value="NAD(P)-bd_dom_sf"/>
</dbReference>
<evidence type="ECO:0000256" key="6">
    <source>
        <dbReference type="SAM" id="Phobius"/>
    </source>
</evidence>
<feature type="transmembrane region" description="Helical" evidence="6">
    <location>
        <begin position="102"/>
        <end position="129"/>
    </location>
</feature>
<dbReference type="PRINTS" id="PR00080">
    <property type="entry name" value="SDRFAMILY"/>
</dbReference>
<name>A0A1S8X096_OPIVI</name>
<dbReference type="SMART" id="SM00054">
    <property type="entry name" value="EFh"/>
    <property type="match status" value="1"/>
</dbReference>
<evidence type="ECO:0000259" key="7">
    <source>
        <dbReference type="PROSITE" id="PS50222"/>
    </source>
</evidence>
<dbReference type="Gene3D" id="1.10.238.10">
    <property type="entry name" value="EF-hand"/>
    <property type="match status" value="1"/>
</dbReference>
<dbReference type="PROSITE" id="PS50222">
    <property type="entry name" value="EF_HAND_2"/>
    <property type="match status" value="1"/>
</dbReference>